<dbReference type="Proteomes" id="UP001159363">
    <property type="component" value="Chromosome 5"/>
</dbReference>
<evidence type="ECO:0000313" key="2">
    <source>
        <dbReference type="EMBL" id="KAJ8880696.1"/>
    </source>
</evidence>
<protein>
    <submittedName>
        <fullName evidence="2">Uncharacterized protein</fullName>
    </submittedName>
</protein>
<name>A0ABQ9H8S0_9NEOP</name>
<evidence type="ECO:0000313" key="3">
    <source>
        <dbReference type="Proteomes" id="UP001159363"/>
    </source>
</evidence>
<feature type="region of interest" description="Disordered" evidence="1">
    <location>
        <begin position="605"/>
        <end position="640"/>
    </location>
</feature>
<proteinExistence type="predicted"/>
<gene>
    <name evidence="2" type="ORF">PR048_017166</name>
</gene>
<dbReference type="Gene3D" id="3.30.420.10">
    <property type="entry name" value="Ribonuclease H-like superfamily/Ribonuclease H"/>
    <property type="match status" value="1"/>
</dbReference>
<dbReference type="EMBL" id="JARBHB010000006">
    <property type="protein sequence ID" value="KAJ8880696.1"/>
    <property type="molecule type" value="Genomic_DNA"/>
</dbReference>
<organism evidence="2 3">
    <name type="scientific">Dryococelus australis</name>
    <dbReference type="NCBI Taxonomy" id="614101"/>
    <lineage>
        <taxon>Eukaryota</taxon>
        <taxon>Metazoa</taxon>
        <taxon>Ecdysozoa</taxon>
        <taxon>Arthropoda</taxon>
        <taxon>Hexapoda</taxon>
        <taxon>Insecta</taxon>
        <taxon>Pterygota</taxon>
        <taxon>Neoptera</taxon>
        <taxon>Polyneoptera</taxon>
        <taxon>Phasmatodea</taxon>
        <taxon>Verophasmatodea</taxon>
        <taxon>Anareolatae</taxon>
        <taxon>Phasmatidae</taxon>
        <taxon>Eurycanthinae</taxon>
        <taxon>Dryococelus</taxon>
    </lineage>
</organism>
<dbReference type="InterPro" id="IPR036397">
    <property type="entry name" value="RNaseH_sf"/>
</dbReference>
<keyword evidence="3" id="KW-1185">Reference proteome</keyword>
<feature type="compositionally biased region" description="Polar residues" evidence="1">
    <location>
        <begin position="619"/>
        <end position="630"/>
    </location>
</feature>
<reference evidence="2 3" key="1">
    <citation type="submission" date="2023-02" db="EMBL/GenBank/DDBJ databases">
        <title>LHISI_Scaffold_Assembly.</title>
        <authorList>
            <person name="Stuart O.P."/>
            <person name="Cleave R."/>
            <person name="Magrath M.J.L."/>
            <person name="Mikheyev A.S."/>
        </authorList>
    </citation>
    <scope>NUCLEOTIDE SEQUENCE [LARGE SCALE GENOMIC DNA]</scope>
    <source>
        <strain evidence="2">Daus_M_001</strain>
        <tissue evidence="2">Leg muscle</tissue>
    </source>
</reference>
<evidence type="ECO:0000256" key="1">
    <source>
        <dbReference type="SAM" id="MobiDB-lite"/>
    </source>
</evidence>
<sequence>MRRATHQRLGRLTKHRPASQLPRHAAQELIEAVRVQVNVISLIDIANSSLELYNDMEQGSLQTVRNHYTREQMFRALYGRVRSYDLELERPMIQTITLRGTVVFKPLPGDTIWVTSTEGGLYSLPEAATLAHELRLCSVRQPENLNSATCNDRWAQIPIHSALQTLFHSTKPFLCVIGAEVAEQLDRSPPTKANRVRSPAGSLRIFASGDRAGRCRWSADFLGNLRFPPPLDSSAAPYLTRPSSALKASLLRTIQISSLTLKEWGLVGSTIPSSVLFLVRTCSALTCLPTGDPTMRAKLKLPGLYLGLAVGCSNMITIANYLRQRFLYGTLHYLETAPKSPNYIRYRTVVRASKRRGHRWTGLDSTLTESNTCPGHIASSLEVGVPQLLAFPNNGEITKCVTPLTLSSPTKLLTFTSARRKQVSDWLPPAGGERSIARRGDLRKRNSHVLVTYEERNGRQKQVTAVGGSERAQRLLGRANTRPIKKLLHDVTCQERRRGNGSDIDVHLWTTGRRLRSEVLGNGYICVEFGARRWNSYLYNQLPPNAPASRVLNQSALRNLDSSWQPSRQGIFRTEPVGFDRALNIEVLTPEENEVMGVWGGAGMQERGKRRFPRKPADQSGTIPTCENPGTTPPGIESGSLRWEASSRTATRLRLRTKGANVHAEKTRRKVGATQKHGCTTALIMGSVTTPQHIRICPALLGMCFEHIITVIGFLATPSCTLLIHHRVVHVPYTRDVGVVTAASHFLMVVALVHESAIKLSVKTPQQDMWALRGLCYGDHAKQTLHETDKSVFPLGEMLLSLLPAYGGNSKRLQESMCLGRLFGIDPLHDKELCSYRPLRKPHLDRHNRTQHVRWTSTYENYTREQWTRMLFTDEVRISLTSDDKQYPCLEGKLSAAAIGENITLMDDKSRVHRVNSVNRYLDDLASIVSRHELHGECTYMLLKTATANHPQSPQTLQDLLTAAMQEWDNLPLDVPDNLMLSILCRLQACLRVRGDQTHY</sequence>
<comment type="caution">
    <text evidence="2">The sequence shown here is derived from an EMBL/GenBank/DDBJ whole genome shotgun (WGS) entry which is preliminary data.</text>
</comment>
<accession>A0ABQ9H8S0</accession>